<dbReference type="EMBL" id="WFIY01000004">
    <property type="protein sequence ID" value="MUM65215.1"/>
    <property type="molecule type" value="Genomic_DNA"/>
</dbReference>
<proteinExistence type="predicted"/>
<sequence>MEPFYFKSYDKVIGIAHNVEELEKEMERLTKDDPAALEYHLKEGHIVAWLNYIGEKGLAEILKGVSKPEEALARIKEYKFLKNSTRMLPKTTSRKEKKLHVR</sequence>
<keyword evidence="2" id="KW-1185">Reference proteome</keyword>
<dbReference type="RefSeq" id="WP_155863713.1">
    <property type="nucleotide sequence ID" value="NZ_WFIY01000004.1"/>
</dbReference>
<name>A0A6A9QFZ1_ACIIN</name>
<organism evidence="1 2">
    <name type="scientific">Acidianus infernus</name>
    <dbReference type="NCBI Taxonomy" id="12915"/>
    <lineage>
        <taxon>Archaea</taxon>
        <taxon>Thermoproteota</taxon>
        <taxon>Thermoprotei</taxon>
        <taxon>Sulfolobales</taxon>
        <taxon>Sulfolobaceae</taxon>
        <taxon>Acidianus</taxon>
    </lineage>
</organism>
<evidence type="ECO:0000313" key="2">
    <source>
        <dbReference type="Proteomes" id="UP000440125"/>
    </source>
</evidence>
<comment type="caution">
    <text evidence="1">The sequence shown here is derived from an EMBL/GenBank/DDBJ whole genome shotgun (WGS) entry which is preliminary data.</text>
</comment>
<dbReference type="Proteomes" id="UP000440125">
    <property type="component" value="Unassembled WGS sequence"/>
</dbReference>
<protein>
    <submittedName>
        <fullName evidence="1">Uncharacterized protein</fullName>
    </submittedName>
</protein>
<accession>A0A6A9QFZ1</accession>
<reference evidence="1 2" key="1">
    <citation type="submission" date="2019-10" db="EMBL/GenBank/DDBJ databases">
        <title>Genome Sequences from Six Type Strain Members of the Archaeal Family Sulfolobaceae: Acidianus ambivalens, Acidianus infernus, Metallosphaera prunae, Stygiolobus azoricus, Sulfolobus metallicus, and Sulfurisphaera ohwakuensis.</title>
        <authorList>
            <person name="Counts J.A."/>
            <person name="Kelly R.M."/>
        </authorList>
    </citation>
    <scope>NUCLEOTIDE SEQUENCE [LARGE SCALE GENOMIC DNA]</scope>
    <source>
        <strain evidence="1 2">DSM 3191</strain>
    </source>
</reference>
<gene>
    <name evidence="1" type="ORF">D1867_08200</name>
</gene>
<evidence type="ECO:0000313" key="1">
    <source>
        <dbReference type="EMBL" id="MUM65215.1"/>
    </source>
</evidence>
<dbReference type="OrthoDB" id="57238at2157"/>
<dbReference type="AlphaFoldDB" id="A0A6A9QFZ1"/>